<dbReference type="Proteomes" id="UP000826212">
    <property type="component" value="Chromosome"/>
</dbReference>
<gene>
    <name evidence="1" type="ORF">K4L44_00955</name>
</gene>
<reference evidence="1" key="1">
    <citation type="submission" date="2021-08" db="EMBL/GenBank/DDBJ databases">
        <title>Novel anaerobic bacterium isolated from sea squirt in East Sea, Republic of Korea.</title>
        <authorList>
            <person name="Nguyen T.H."/>
            <person name="Li Z."/>
            <person name="Lee Y.-J."/>
            <person name="Ko J."/>
            <person name="Kim S.-G."/>
        </authorList>
    </citation>
    <scope>NUCLEOTIDE SEQUENCE</scope>
    <source>
        <strain evidence="1">KCTC 25031</strain>
    </source>
</reference>
<evidence type="ECO:0000313" key="2">
    <source>
        <dbReference type="Proteomes" id="UP000826212"/>
    </source>
</evidence>
<organism evidence="1 2">
    <name type="scientific">Halosquirtibacter laminarini</name>
    <dbReference type="NCBI Taxonomy" id="3374600"/>
    <lineage>
        <taxon>Bacteria</taxon>
        <taxon>Pseudomonadati</taxon>
        <taxon>Bacteroidota</taxon>
        <taxon>Bacteroidia</taxon>
        <taxon>Marinilabiliales</taxon>
        <taxon>Prolixibacteraceae</taxon>
        <taxon>Halosquirtibacter</taxon>
    </lineage>
</organism>
<protein>
    <submittedName>
        <fullName evidence="1">AhpC/TSA family protein</fullName>
    </submittedName>
</protein>
<sequence length="361" mass="41126">MKKVTYLLFFTMLLASCQKNTFHITGDVNGIKDGMIYLQEIKDNKLAKTDSTTVKDGHFEFEGAVKYSTLMFIGPTGAKPKNIKLYVDNNEITLSGDLKSDQKIIIEGSISQNLVNTLNKDQEVIQDKLKPLIEAYHKEKDPEKKNKIREKAISLSDQVVKNQIKFVDDHMDSHVSVYMTAYDLRGQVEFEKLEKMTKTFEQNFPGSDVVKVLSDKIAKEKKTAIGQKAPDFSVKDINGNTVTLASYKGKYVLLDFWASWCGPCRREAPNFVKIYNKYKDKNFDIFGISLDKEESKWKKGIEDMHFAWNHTCDFKVWKAEVARLYNVNSIPTCYLIGPDGVIIAKGIVGEELDKKLDSLLN</sequence>
<dbReference type="EMBL" id="CP081303">
    <property type="protein sequence ID" value="QZE14468.1"/>
    <property type="molecule type" value="Genomic_DNA"/>
</dbReference>
<keyword evidence="2" id="KW-1185">Reference proteome</keyword>
<name>A0AC61NFX9_9BACT</name>
<accession>A0AC61NFX9</accession>
<proteinExistence type="predicted"/>
<evidence type="ECO:0000313" key="1">
    <source>
        <dbReference type="EMBL" id="QZE14468.1"/>
    </source>
</evidence>